<dbReference type="PANTHER" id="PTHR46372">
    <property type="entry name" value="PROTEIN WVD2-LIKE 3"/>
    <property type="match status" value="1"/>
</dbReference>
<dbReference type="GO" id="GO:0008017">
    <property type="term" value="F:microtubule binding"/>
    <property type="evidence" value="ECO:0007669"/>
    <property type="project" value="InterPro"/>
</dbReference>
<dbReference type="InterPro" id="IPR044806">
    <property type="entry name" value="WVD2/WDL1-4"/>
</dbReference>
<keyword evidence="4" id="KW-0493">Microtubule</keyword>
<dbReference type="InterPro" id="IPR027329">
    <property type="entry name" value="TPX2_C"/>
</dbReference>
<organism evidence="9 10">
    <name type="scientific">Phtheirospermum japonicum</name>
    <dbReference type="NCBI Taxonomy" id="374723"/>
    <lineage>
        <taxon>Eukaryota</taxon>
        <taxon>Viridiplantae</taxon>
        <taxon>Streptophyta</taxon>
        <taxon>Embryophyta</taxon>
        <taxon>Tracheophyta</taxon>
        <taxon>Spermatophyta</taxon>
        <taxon>Magnoliopsida</taxon>
        <taxon>eudicotyledons</taxon>
        <taxon>Gunneridae</taxon>
        <taxon>Pentapetalae</taxon>
        <taxon>asterids</taxon>
        <taxon>lamiids</taxon>
        <taxon>Lamiales</taxon>
        <taxon>Orobanchaceae</taxon>
        <taxon>Orobanchaceae incertae sedis</taxon>
        <taxon>Phtheirospermum</taxon>
    </lineage>
</organism>
<accession>A0A830AYE7</accession>
<feature type="region of interest" description="Disordered" evidence="7">
    <location>
        <begin position="212"/>
        <end position="309"/>
    </location>
</feature>
<feature type="coiled-coil region" evidence="6">
    <location>
        <begin position="120"/>
        <end position="154"/>
    </location>
</feature>
<evidence type="ECO:0000313" key="9">
    <source>
        <dbReference type="EMBL" id="GFP79146.1"/>
    </source>
</evidence>
<evidence type="ECO:0000256" key="3">
    <source>
        <dbReference type="ARBA" id="ARBA00022490"/>
    </source>
</evidence>
<evidence type="ECO:0000256" key="2">
    <source>
        <dbReference type="ARBA" id="ARBA00005885"/>
    </source>
</evidence>
<comment type="similarity">
    <text evidence="2">Belongs to the TPX2 family.</text>
</comment>
<evidence type="ECO:0000313" key="10">
    <source>
        <dbReference type="Proteomes" id="UP000653305"/>
    </source>
</evidence>
<feature type="compositionally biased region" description="Basic and acidic residues" evidence="7">
    <location>
        <begin position="54"/>
        <end position="66"/>
    </location>
</feature>
<reference evidence="9" key="1">
    <citation type="submission" date="2020-07" db="EMBL/GenBank/DDBJ databases">
        <title>Ethylene signaling mediates host invasion by parasitic plants.</title>
        <authorList>
            <person name="Yoshida S."/>
        </authorList>
    </citation>
    <scope>NUCLEOTIDE SEQUENCE</scope>
    <source>
        <strain evidence="9">Okayama</strain>
    </source>
</reference>
<dbReference type="Pfam" id="PF06886">
    <property type="entry name" value="TPX2"/>
    <property type="match status" value="1"/>
</dbReference>
<evidence type="ECO:0000256" key="6">
    <source>
        <dbReference type="SAM" id="Coils"/>
    </source>
</evidence>
<feature type="compositionally biased region" description="Basic and acidic residues" evidence="7">
    <location>
        <begin position="23"/>
        <end position="41"/>
    </location>
</feature>
<proteinExistence type="inferred from homology"/>
<evidence type="ECO:0000256" key="5">
    <source>
        <dbReference type="ARBA" id="ARBA00023212"/>
    </source>
</evidence>
<evidence type="ECO:0000256" key="4">
    <source>
        <dbReference type="ARBA" id="ARBA00022701"/>
    </source>
</evidence>
<evidence type="ECO:0000256" key="1">
    <source>
        <dbReference type="ARBA" id="ARBA00004245"/>
    </source>
</evidence>
<dbReference type="AlphaFoldDB" id="A0A830AYE7"/>
<comment type="caution">
    <text evidence="9">The sequence shown here is derived from an EMBL/GenBank/DDBJ whole genome shotgun (WGS) entry which is preliminary data.</text>
</comment>
<name>A0A830AYE7_9LAMI</name>
<dbReference type="Proteomes" id="UP000653305">
    <property type="component" value="Unassembled WGS sequence"/>
</dbReference>
<feature type="compositionally biased region" description="Basic and acidic residues" evidence="7">
    <location>
        <begin position="268"/>
        <end position="277"/>
    </location>
</feature>
<keyword evidence="5" id="KW-0206">Cytoskeleton</keyword>
<protein>
    <submittedName>
        <fullName evidence="9">Protein wvd2-like 1</fullName>
    </submittedName>
</protein>
<feature type="domain" description="TPX2 C-terminal" evidence="8">
    <location>
        <begin position="113"/>
        <end position="182"/>
    </location>
</feature>
<keyword evidence="10" id="KW-1185">Reference proteome</keyword>
<feature type="region of interest" description="Disordered" evidence="7">
    <location>
        <begin position="1"/>
        <end position="93"/>
    </location>
</feature>
<keyword evidence="6" id="KW-0175">Coiled coil</keyword>
<dbReference type="EMBL" id="BMAC01000005">
    <property type="protein sequence ID" value="GFP79146.1"/>
    <property type="molecule type" value="Genomic_DNA"/>
</dbReference>
<dbReference type="GO" id="GO:0005874">
    <property type="term" value="C:microtubule"/>
    <property type="evidence" value="ECO:0007669"/>
    <property type="project" value="UniProtKB-KW"/>
</dbReference>
<gene>
    <name evidence="9" type="ORF">PHJA_000058100</name>
</gene>
<dbReference type="OrthoDB" id="1925970at2759"/>
<feature type="compositionally biased region" description="Polar residues" evidence="7">
    <location>
        <begin position="70"/>
        <end position="89"/>
    </location>
</feature>
<evidence type="ECO:0000256" key="7">
    <source>
        <dbReference type="SAM" id="MobiDB-lite"/>
    </source>
</evidence>
<dbReference type="PANTHER" id="PTHR46372:SF6">
    <property type="entry name" value="PROTEIN WVD2-LIKE 1"/>
    <property type="match status" value="1"/>
</dbReference>
<keyword evidence="3" id="KW-0963">Cytoplasm</keyword>
<dbReference type="GO" id="GO:0000226">
    <property type="term" value="P:microtubule cytoskeleton organization"/>
    <property type="evidence" value="ECO:0007669"/>
    <property type="project" value="InterPro"/>
</dbReference>
<sequence>MGRDATGLRIDKKSDMVNDNSDNEEKIIKAETDKSTEKKISLESGSANNGTVDDANHADNDLDSPKSAKKSQLNSNFMSKKQMQPNNKNYYDEEDNCTATSVRTKITVPVAPKFTCVNRLERRKEFYTKLEEKHRALEKEKIEYEARTKEEEQAAIKQMRKSMVVKANPVPNFYREGPPPKVELKKIRPRSTRLRPCLDARLQYVACFFKPSPEEEDKGLCGRASRHSVGVYRDSKASPVQRKASPVQRKASSPVQRKAVSPVTTTTKSKDRVDVRKLNGSKKVKNQSKDTTENSHVNENGNADIAVES</sequence>
<comment type="subcellular location">
    <subcellularLocation>
        <location evidence="1">Cytoplasm</location>
        <location evidence="1">Cytoskeleton</location>
    </subcellularLocation>
</comment>
<evidence type="ECO:0000259" key="8">
    <source>
        <dbReference type="Pfam" id="PF06886"/>
    </source>
</evidence>